<organism evidence="2 3">
    <name type="scientific">Papaver nudicaule</name>
    <name type="common">Iceland poppy</name>
    <dbReference type="NCBI Taxonomy" id="74823"/>
    <lineage>
        <taxon>Eukaryota</taxon>
        <taxon>Viridiplantae</taxon>
        <taxon>Streptophyta</taxon>
        <taxon>Embryophyta</taxon>
        <taxon>Tracheophyta</taxon>
        <taxon>Spermatophyta</taxon>
        <taxon>Magnoliopsida</taxon>
        <taxon>Ranunculales</taxon>
        <taxon>Papaveraceae</taxon>
        <taxon>Papaveroideae</taxon>
        <taxon>Papaver</taxon>
    </lineage>
</organism>
<evidence type="ECO:0000313" key="3">
    <source>
        <dbReference type="Proteomes" id="UP001177140"/>
    </source>
</evidence>
<keyword evidence="1" id="KW-0732">Signal</keyword>
<accession>A0AA41UYP7</accession>
<keyword evidence="3" id="KW-1185">Reference proteome</keyword>
<gene>
    <name evidence="2" type="ORF">MKW94_002069</name>
</gene>
<proteinExistence type="predicted"/>
<evidence type="ECO:0000256" key="1">
    <source>
        <dbReference type="SAM" id="SignalP"/>
    </source>
</evidence>
<dbReference type="AlphaFoldDB" id="A0AA41UYP7"/>
<dbReference type="Proteomes" id="UP001177140">
    <property type="component" value="Unassembled WGS sequence"/>
</dbReference>
<comment type="caution">
    <text evidence="2">The sequence shown here is derived from an EMBL/GenBank/DDBJ whole genome shotgun (WGS) entry which is preliminary data.</text>
</comment>
<evidence type="ECO:0000313" key="2">
    <source>
        <dbReference type="EMBL" id="MCL7024351.1"/>
    </source>
</evidence>
<sequence length="66" mass="7179">MKNNKNVMSLFFVLVMIFMVFLGSVNACSSGVGEPCGIWKGRSCCGDNVNCNGFFSGTCVVVFRRV</sequence>
<feature type="chain" id="PRO_5041461772" evidence="1">
    <location>
        <begin position="28"/>
        <end position="66"/>
    </location>
</feature>
<protein>
    <submittedName>
        <fullName evidence="2">Uncharacterized protein</fullName>
    </submittedName>
</protein>
<reference evidence="2" key="1">
    <citation type="submission" date="2022-03" db="EMBL/GenBank/DDBJ databases">
        <title>A functionally conserved STORR gene fusion in Papaver species that diverged 16.8 million years ago.</title>
        <authorList>
            <person name="Catania T."/>
        </authorList>
    </citation>
    <scope>NUCLEOTIDE SEQUENCE</scope>
    <source>
        <strain evidence="2">S-191538</strain>
    </source>
</reference>
<feature type="signal peptide" evidence="1">
    <location>
        <begin position="1"/>
        <end position="27"/>
    </location>
</feature>
<dbReference type="EMBL" id="JAJJMA010033454">
    <property type="protein sequence ID" value="MCL7024351.1"/>
    <property type="molecule type" value="Genomic_DNA"/>
</dbReference>
<name>A0AA41UYP7_PAPNU</name>